<evidence type="ECO:0008006" key="3">
    <source>
        <dbReference type="Google" id="ProtNLM"/>
    </source>
</evidence>
<dbReference type="AlphaFoldDB" id="A0A5P6VUN8"/>
<dbReference type="EMBL" id="CP043030">
    <property type="protein sequence ID" value="QFJ56356.1"/>
    <property type="molecule type" value="Genomic_DNA"/>
</dbReference>
<accession>A0A5P6VUN8</accession>
<evidence type="ECO:0000313" key="1">
    <source>
        <dbReference type="EMBL" id="QFJ56356.1"/>
    </source>
</evidence>
<dbReference type="RefSeq" id="WP_151625992.1">
    <property type="nucleotide sequence ID" value="NZ_CP043030.1"/>
</dbReference>
<reference evidence="2" key="1">
    <citation type="submission" date="2019-08" db="EMBL/GenBank/DDBJ databases">
        <title>Complete Genome Sequence of the Polysaccharide-Degrading Rumen Bacterium Pseudobutyrivibrio xylanivorans MA3014.</title>
        <authorList>
            <person name="Palevich N."/>
            <person name="Maclean P.H."/>
            <person name="Kelly W.J."/>
            <person name="Leahy S.C."/>
            <person name="Rakonjac J."/>
            <person name="Attwood G.T."/>
        </authorList>
    </citation>
    <scope>NUCLEOTIDE SEQUENCE [LARGE SCALE GENOMIC DNA]</scope>
    <source>
        <strain evidence="2">MA3014</strain>
    </source>
</reference>
<evidence type="ECO:0000313" key="2">
    <source>
        <dbReference type="Proteomes" id="UP000327030"/>
    </source>
</evidence>
<protein>
    <recommendedName>
        <fullName evidence="3">Immunity protein 35 domain-containing protein</fullName>
    </recommendedName>
</protein>
<sequence>MITLDKAIEIAKDFNLDYDSWEEYKDLYFFYNSKRECSYGGFGGPIVVLKKAGETRAFSPWAIKYPETMSKSKFITDGTC</sequence>
<name>A0A5P6VUN8_PSEXY</name>
<dbReference type="KEGG" id="pxv:FXF36_15690"/>
<proteinExistence type="predicted"/>
<organism evidence="1 2">
    <name type="scientific">Pseudobutyrivibrio xylanivorans</name>
    <dbReference type="NCBI Taxonomy" id="185007"/>
    <lineage>
        <taxon>Bacteria</taxon>
        <taxon>Bacillati</taxon>
        <taxon>Bacillota</taxon>
        <taxon>Clostridia</taxon>
        <taxon>Lachnospirales</taxon>
        <taxon>Lachnospiraceae</taxon>
        <taxon>Pseudobutyrivibrio</taxon>
    </lineage>
</organism>
<gene>
    <name evidence="1" type="ORF">FXF36_15690</name>
</gene>
<dbReference type="Proteomes" id="UP000327030">
    <property type="component" value="Chromosome PxyII"/>
</dbReference>